<evidence type="ECO:0000313" key="3">
    <source>
        <dbReference type="Proteomes" id="UP000428333"/>
    </source>
</evidence>
<sequence length="745" mass="84475">MSENCLMEVEEAFQEEEAIQGAEKNEKKSRKKARDSQDSIRQPSRLVKGILVSLTKPSHTLKTGSENVRTKNRARLRRLLSRLVRRHNWDEASGVLSVLLRGTGNERSPSRNRTKYWVAMELLKHINSGSVNSTKIQNVYEIWMKRIGAMKDWPIKHHSNMLLLAYLESVVDLFKKATWAESSLANDVVEYNINQLTCELVVIVYFLVCLRGQSMMGFVLINTGGVSLSLMQEREFGSDPISNMVVGLTFCQLWYTTISKELQFRNSDESYTPIPSDMETRDEAPIVNSEGHATVDTHQVGSSFQADSDTSVRNDKEVARDVDLDQHREVSMEVDDNLQKETTYKNNQSLGFYMDAAEDSGHEKSPLSNFGGNMQFASTFNAHGEFEKGLDSWLLPFQLSHPNKNFEDVICSQRDTLNDHYKGAVKHLRLALCSTPPVFEALLPLVQMLLFAGHIDEAVNELEKFGHSSQAALPLSIEEIMPCLRSSNYQWACSSCENNISAHYVGDLELGFSHCGVDAQDDICDWVAVAQDVVVMMVRQRIKFVLPGTVGNQTDALLLLSYRLALERYSRFALERYSSYGRTVRPDDPYLIIFVLSSHWCRAKTSLLEHFDGANNAKLSTSFEDILKKDPTCSHSLAKLISMHQNGDYSPQQLVEMTALHLDATYAECNTWKEFASCFLKLHSDSELLTYKAASASHMYGPEFEYVVKGYKCLEGRDNDLFLYLKMHMQNSVGFYPDSKKTNQR</sequence>
<reference evidence="2 3" key="1">
    <citation type="journal article" date="2019" name="Genome Biol. Evol.">
        <title>The Rhododendron genome and chromosomal organization provide insight into shared whole-genome duplications across the heath family (Ericaceae).</title>
        <authorList>
            <person name="Soza V.L."/>
            <person name="Lindsley D."/>
            <person name="Waalkes A."/>
            <person name="Ramage E."/>
            <person name="Patwardhan R.P."/>
            <person name="Burton J.N."/>
            <person name="Adey A."/>
            <person name="Kumar A."/>
            <person name="Qiu R."/>
            <person name="Shendure J."/>
            <person name="Hall B."/>
        </authorList>
    </citation>
    <scope>NUCLEOTIDE SEQUENCE [LARGE SCALE GENOMIC DNA]</scope>
    <source>
        <strain evidence="2">RSF 1966-606</strain>
    </source>
</reference>
<dbReference type="GO" id="GO:0000120">
    <property type="term" value="C:RNA polymerase I transcription regulator complex"/>
    <property type="evidence" value="ECO:0007669"/>
    <property type="project" value="InterPro"/>
</dbReference>
<dbReference type="Proteomes" id="UP000428333">
    <property type="component" value="Linkage Group LG07"/>
</dbReference>
<proteinExistence type="predicted"/>
<keyword evidence="3" id="KW-1185">Reference proteome</keyword>
<dbReference type="EMBL" id="QEFC01001727">
    <property type="protein sequence ID" value="KAE9456398.1"/>
    <property type="molecule type" value="Genomic_DNA"/>
</dbReference>
<evidence type="ECO:0000256" key="1">
    <source>
        <dbReference type="SAM" id="MobiDB-lite"/>
    </source>
</evidence>
<dbReference type="OrthoDB" id="1899337at2759"/>
<name>A0A6A4LPZ6_9ERIC</name>
<feature type="non-terminal residue" evidence="2">
    <location>
        <position position="1"/>
    </location>
</feature>
<dbReference type="Pfam" id="PF14929">
    <property type="entry name" value="TAF1_subA"/>
    <property type="match status" value="2"/>
</dbReference>
<evidence type="ECO:0000313" key="2">
    <source>
        <dbReference type="EMBL" id="KAE9456398.1"/>
    </source>
</evidence>
<dbReference type="AlphaFoldDB" id="A0A6A4LPZ6"/>
<comment type="caution">
    <text evidence="2">The sequence shown here is derived from an EMBL/GenBank/DDBJ whole genome shotgun (WGS) entry which is preliminary data.</text>
</comment>
<dbReference type="PANTHER" id="PTHR36720">
    <property type="entry name" value="TAF RNA POLYMERASE I SUBUNIT A"/>
    <property type="match status" value="1"/>
</dbReference>
<dbReference type="GO" id="GO:0006360">
    <property type="term" value="P:transcription by RNA polymerase I"/>
    <property type="evidence" value="ECO:0007669"/>
    <property type="project" value="InterPro"/>
</dbReference>
<protein>
    <submittedName>
        <fullName evidence="2">Uncharacterized protein</fullName>
    </submittedName>
</protein>
<organism evidence="2 3">
    <name type="scientific">Rhododendron williamsianum</name>
    <dbReference type="NCBI Taxonomy" id="262921"/>
    <lineage>
        <taxon>Eukaryota</taxon>
        <taxon>Viridiplantae</taxon>
        <taxon>Streptophyta</taxon>
        <taxon>Embryophyta</taxon>
        <taxon>Tracheophyta</taxon>
        <taxon>Spermatophyta</taxon>
        <taxon>Magnoliopsida</taxon>
        <taxon>eudicotyledons</taxon>
        <taxon>Gunneridae</taxon>
        <taxon>Pentapetalae</taxon>
        <taxon>asterids</taxon>
        <taxon>Ericales</taxon>
        <taxon>Ericaceae</taxon>
        <taxon>Ericoideae</taxon>
        <taxon>Rhodoreae</taxon>
        <taxon>Rhododendron</taxon>
    </lineage>
</organism>
<dbReference type="PANTHER" id="PTHR36720:SF1">
    <property type="entry name" value="TAF RNA POLYMERASE I SUBUNIT A"/>
    <property type="match status" value="1"/>
</dbReference>
<accession>A0A6A4LPZ6</accession>
<dbReference type="InterPro" id="IPR039495">
    <property type="entry name" value="TAF1A"/>
</dbReference>
<gene>
    <name evidence="2" type="ORF">C3L33_11709</name>
</gene>
<feature type="region of interest" description="Disordered" evidence="1">
    <location>
        <begin position="15"/>
        <end position="41"/>
    </location>
</feature>